<dbReference type="PANTHER" id="PTHR43633">
    <property type="entry name" value="ALCOHOL DEHYDROGENASE YQHD"/>
    <property type="match status" value="1"/>
</dbReference>
<dbReference type="Proteomes" id="UP000184603">
    <property type="component" value="Unassembled WGS sequence"/>
</dbReference>
<dbReference type="OrthoDB" id="9778433at2"/>
<dbReference type="Pfam" id="PF25137">
    <property type="entry name" value="ADH_Fe_C"/>
    <property type="match status" value="1"/>
</dbReference>
<feature type="domain" description="Alcohol dehydrogenase iron-type/glycerol dehydrogenase GldA" evidence="3">
    <location>
        <begin position="9"/>
        <end position="177"/>
    </location>
</feature>
<evidence type="ECO:0000256" key="2">
    <source>
        <dbReference type="ARBA" id="ARBA00023002"/>
    </source>
</evidence>
<proteinExistence type="inferred from homology"/>
<dbReference type="GO" id="GO:0008106">
    <property type="term" value="F:alcohol dehydrogenase (NADP+) activity"/>
    <property type="evidence" value="ECO:0007669"/>
    <property type="project" value="TreeGrafter"/>
</dbReference>
<dbReference type="CDD" id="cd08187">
    <property type="entry name" value="BDH"/>
    <property type="match status" value="1"/>
</dbReference>
<dbReference type="Gene3D" id="1.20.1090.10">
    <property type="entry name" value="Dehydroquinate synthase-like - alpha domain"/>
    <property type="match status" value="1"/>
</dbReference>
<dbReference type="Pfam" id="PF00465">
    <property type="entry name" value="Fe-ADH"/>
    <property type="match status" value="1"/>
</dbReference>
<dbReference type="GO" id="GO:0046872">
    <property type="term" value="F:metal ion binding"/>
    <property type="evidence" value="ECO:0007669"/>
    <property type="project" value="InterPro"/>
</dbReference>
<dbReference type="EMBL" id="FRFE01000004">
    <property type="protein sequence ID" value="SHO45454.1"/>
    <property type="molecule type" value="Genomic_DNA"/>
</dbReference>
<dbReference type="SUPFAM" id="SSF56796">
    <property type="entry name" value="Dehydroquinate synthase-like"/>
    <property type="match status" value="1"/>
</dbReference>
<comment type="similarity">
    <text evidence="1">Belongs to the iron-containing alcohol dehydrogenase family.</text>
</comment>
<accession>A0A1M7Y197</accession>
<dbReference type="GO" id="GO:0005829">
    <property type="term" value="C:cytosol"/>
    <property type="evidence" value="ECO:0007669"/>
    <property type="project" value="TreeGrafter"/>
</dbReference>
<reference evidence="5 6" key="1">
    <citation type="submission" date="2016-12" db="EMBL/GenBank/DDBJ databases">
        <authorList>
            <person name="Song W.-J."/>
            <person name="Kurnit D.M."/>
        </authorList>
    </citation>
    <scope>NUCLEOTIDE SEQUENCE [LARGE SCALE GENOMIC DNA]</scope>
    <source>
        <strain evidence="5 6">DSM 18488</strain>
    </source>
</reference>
<evidence type="ECO:0000313" key="6">
    <source>
        <dbReference type="Proteomes" id="UP000184603"/>
    </source>
</evidence>
<dbReference type="FunFam" id="3.40.50.1970:FF:000003">
    <property type="entry name" value="Alcohol dehydrogenase, iron-containing"/>
    <property type="match status" value="1"/>
</dbReference>
<keyword evidence="6" id="KW-1185">Reference proteome</keyword>
<dbReference type="InterPro" id="IPR001670">
    <property type="entry name" value="ADH_Fe/GldA"/>
</dbReference>
<evidence type="ECO:0000259" key="3">
    <source>
        <dbReference type="Pfam" id="PF00465"/>
    </source>
</evidence>
<dbReference type="Gene3D" id="3.40.50.1970">
    <property type="match status" value="1"/>
</dbReference>
<protein>
    <submittedName>
        <fullName evidence="5">Uncharacterized protein</fullName>
    </submittedName>
</protein>
<dbReference type="AlphaFoldDB" id="A0A1M7Y197"/>
<dbReference type="GO" id="GO:1990002">
    <property type="term" value="F:methylglyoxal reductase (NADPH) (acetol producing) activity"/>
    <property type="evidence" value="ECO:0007669"/>
    <property type="project" value="TreeGrafter"/>
</dbReference>
<organism evidence="5 6">
    <name type="scientific">Desulfopila aestuarii DSM 18488</name>
    <dbReference type="NCBI Taxonomy" id="1121416"/>
    <lineage>
        <taxon>Bacteria</taxon>
        <taxon>Pseudomonadati</taxon>
        <taxon>Thermodesulfobacteriota</taxon>
        <taxon>Desulfobulbia</taxon>
        <taxon>Desulfobulbales</taxon>
        <taxon>Desulfocapsaceae</taxon>
        <taxon>Desulfopila</taxon>
    </lineage>
</organism>
<dbReference type="InterPro" id="IPR044731">
    <property type="entry name" value="BDH-like"/>
</dbReference>
<dbReference type="STRING" id="1121416.SAMN02745220_01092"/>
<evidence type="ECO:0000313" key="5">
    <source>
        <dbReference type="EMBL" id="SHO45454.1"/>
    </source>
</evidence>
<sequence length="388" mass="41913">MHNFVFHNPTKVLFGQGTVPMCGQEARQLGQRVLLVHGRTSAAKSGLLQQVQSSLQDAGMEVVCFGEVQPNPTLTHVHQGITTAKAHNIDVICALGGGSVIDSAKAISAGALVEHDVWKFFTGKKSVKGALPLVAISTMAASGSEMNSGMVLTKTESDLKFGFAHRLLFPRVAIMDPQTTYSVSANYTAYGAIDALAHLLEFYLTTTQTGIHVQEQYMEGLARSIVYGCDAALARPDDYEARATLMWAAGLALNGMAAAGLGKVGFPMHLIEHSLSALYDIPHGAGLAIIIPGWLRSNAEVIPDRISRFFSRAFSLEFSGADAAQQAIEVFEKWLFTMGLPTTLAAIGIHSGQIENLAENSLPLARIWRIREYDKEKISKILFACRPL</sequence>
<dbReference type="RefSeq" id="WP_073612441.1">
    <property type="nucleotide sequence ID" value="NZ_FRFE01000004.1"/>
</dbReference>
<dbReference type="PANTHER" id="PTHR43633:SF1">
    <property type="entry name" value="ALCOHOL DEHYDROGENASE YQHD"/>
    <property type="match status" value="1"/>
</dbReference>
<evidence type="ECO:0000256" key="1">
    <source>
        <dbReference type="ARBA" id="ARBA00007358"/>
    </source>
</evidence>
<name>A0A1M7Y197_9BACT</name>
<gene>
    <name evidence="5" type="ORF">SAMN02745220_01092</name>
</gene>
<evidence type="ECO:0000259" key="4">
    <source>
        <dbReference type="Pfam" id="PF25137"/>
    </source>
</evidence>
<dbReference type="GO" id="GO:1990362">
    <property type="term" value="F:butanol dehydrogenase (NAD+) activity"/>
    <property type="evidence" value="ECO:0007669"/>
    <property type="project" value="InterPro"/>
</dbReference>
<keyword evidence="2" id="KW-0560">Oxidoreductase</keyword>
<dbReference type="InterPro" id="IPR056798">
    <property type="entry name" value="ADH_Fe_C"/>
</dbReference>
<feature type="domain" description="Fe-containing alcohol dehydrogenase-like C-terminal" evidence="4">
    <location>
        <begin position="188"/>
        <end position="382"/>
    </location>
</feature>